<name>A0A916JJ06_9FLAO</name>
<sequence length="101" mass="11178">MKKHLIIGVVIGIVLAAATYMLLTNSHADFFSASSTVSATADPDYCQGDTPKEMISLMYLDDYDQCFEYSLDAVGYITAFIVVFLIPMVLGLLIGRLFRKK</sequence>
<dbReference type="KEGG" id="ptan:CRYO30217_00090"/>
<evidence type="ECO:0000313" key="2">
    <source>
        <dbReference type="EMBL" id="CAG5076377.1"/>
    </source>
</evidence>
<evidence type="ECO:0000313" key="3">
    <source>
        <dbReference type="Proteomes" id="UP000683507"/>
    </source>
</evidence>
<dbReference type="Proteomes" id="UP000683507">
    <property type="component" value="Chromosome"/>
</dbReference>
<dbReference type="RefSeq" id="WP_258540335.1">
    <property type="nucleotide sequence ID" value="NZ_OU015584.1"/>
</dbReference>
<proteinExistence type="predicted"/>
<protein>
    <submittedName>
        <fullName evidence="2">Uncharacterized protein</fullName>
    </submittedName>
</protein>
<gene>
    <name evidence="2" type="ORF">CRYO30217_00090</name>
</gene>
<feature type="transmembrane region" description="Helical" evidence="1">
    <location>
        <begin position="5"/>
        <end position="23"/>
    </location>
</feature>
<dbReference type="EMBL" id="OU015584">
    <property type="protein sequence ID" value="CAG5076377.1"/>
    <property type="molecule type" value="Genomic_DNA"/>
</dbReference>
<dbReference type="AlphaFoldDB" id="A0A916JJ06"/>
<feature type="transmembrane region" description="Helical" evidence="1">
    <location>
        <begin position="73"/>
        <end position="95"/>
    </location>
</feature>
<keyword evidence="1" id="KW-0472">Membrane</keyword>
<accession>A0A916JJ06</accession>
<keyword evidence="1" id="KW-0812">Transmembrane</keyword>
<organism evidence="2 3">
    <name type="scientific">Parvicella tangerina</name>
    <dbReference type="NCBI Taxonomy" id="2829795"/>
    <lineage>
        <taxon>Bacteria</taxon>
        <taxon>Pseudomonadati</taxon>
        <taxon>Bacteroidota</taxon>
        <taxon>Flavobacteriia</taxon>
        <taxon>Flavobacteriales</taxon>
        <taxon>Parvicellaceae</taxon>
        <taxon>Parvicella</taxon>
    </lineage>
</organism>
<reference evidence="2" key="1">
    <citation type="submission" date="2021-04" db="EMBL/GenBank/DDBJ databases">
        <authorList>
            <person name="Rodrigo-Torres L."/>
            <person name="Arahal R. D."/>
            <person name="Lucena T."/>
        </authorList>
    </citation>
    <scope>NUCLEOTIDE SEQUENCE</scope>
    <source>
        <strain evidence="2">AS29M-1</strain>
    </source>
</reference>
<evidence type="ECO:0000256" key="1">
    <source>
        <dbReference type="SAM" id="Phobius"/>
    </source>
</evidence>
<keyword evidence="1" id="KW-1133">Transmembrane helix</keyword>
<keyword evidence="3" id="KW-1185">Reference proteome</keyword>